<proteinExistence type="predicted"/>
<accession>A0A0T7GYZ8</accession>
<organism evidence="1 2">
    <name type="scientific">Neorhizobium galegae bv. officinalis</name>
    <dbReference type="NCBI Taxonomy" id="323656"/>
    <lineage>
        <taxon>Bacteria</taxon>
        <taxon>Pseudomonadati</taxon>
        <taxon>Pseudomonadota</taxon>
        <taxon>Alphaproteobacteria</taxon>
        <taxon>Hyphomicrobiales</taxon>
        <taxon>Rhizobiaceae</taxon>
        <taxon>Rhizobium/Agrobacterium group</taxon>
        <taxon>Neorhizobium</taxon>
    </lineage>
</organism>
<feature type="non-terminal residue" evidence="1">
    <location>
        <position position="20"/>
    </location>
</feature>
<evidence type="ECO:0000313" key="2">
    <source>
        <dbReference type="Proteomes" id="UP000039660"/>
    </source>
</evidence>
<reference evidence="1 2" key="1">
    <citation type="submission" date="2014-08" db="EMBL/GenBank/DDBJ databases">
        <authorList>
            <person name="Chen Y.-H."/>
        </authorList>
    </citation>
    <scope>NUCLEOTIDE SEQUENCE [LARGE SCALE GENOMIC DNA]</scope>
</reference>
<sequence length="20" mass="2425">MEIHLYNQGDDVFLKISESW</sequence>
<name>A0A0T7GYZ8_NEOGA</name>
<evidence type="ECO:0000313" key="1">
    <source>
        <dbReference type="EMBL" id="CDZ52433.1"/>
    </source>
</evidence>
<dbReference type="EMBL" id="CCRK01000012">
    <property type="protein sequence ID" value="CDZ52433.1"/>
    <property type="molecule type" value="Genomic_DNA"/>
</dbReference>
<protein>
    <submittedName>
        <fullName evidence="1">Uncharacterized protein</fullName>
    </submittedName>
</protein>
<dbReference type="Proteomes" id="UP000039660">
    <property type="component" value="Unassembled WGS sequence"/>
</dbReference>
<dbReference type="AlphaFoldDB" id="A0A0T7GYZ8"/>
<gene>
    <name evidence="1" type="ORF">NGAL_HAMBI1189_44840</name>
</gene>